<evidence type="ECO:0000259" key="2">
    <source>
        <dbReference type="Pfam" id="PF01833"/>
    </source>
</evidence>
<evidence type="ECO:0000313" key="3">
    <source>
        <dbReference type="EMBL" id="QDU65377.1"/>
    </source>
</evidence>
<dbReference type="RefSeq" id="WP_145061919.1">
    <property type="nucleotide sequence ID" value="NZ_CP036287.1"/>
</dbReference>
<sequence precursor="true">MLRLQLALFTLPHLVCAASALGLQTVDRVVPQTGSPGDLVLIEGSGLAGIASVSVGLLAGPGFPQAVVPESVSDTQIWLKVPALTLDPGVSSGSGAVWLDTGVLTFAGSFFPLQQTLGEIVTLGLGTTPSASTVRPAISFDYDSGPPKYLVSQPFGPDVWQNNSSFRPTLHLAPPSAATFLAIGAPDFAPSLPMGDGLIALDLGAPVLLLATTTDAVGDASLGLPVPSSLSGTVGLQWFTVDASLPSLLAASNGFAVVF</sequence>
<dbReference type="InterPro" id="IPR002909">
    <property type="entry name" value="IPT_dom"/>
</dbReference>
<feature type="domain" description="IPT/TIG" evidence="2">
    <location>
        <begin position="25"/>
        <end position="97"/>
    </location>
</feature>
<organism evidence="3 4">
    <name type="scientific">Engelhardtia mirabilis</name>
    <dbReference type="NCBI Taxonomy" id="2528011"/>
    <lineage>
        <taxon>Bacteria</taxon>
        <taxon>Pseudomonadati</taxon>
        <taxon>Planctomycetota</taxon>
        <taxon>Planctomycetia</taxon>
        <taxon>Planctomycetia incertae sedis</taxon>
        <taxon>Engelhardtia</taxon>
    </lineage>
</organism>
<gene>
    <name evidence="3" type="ORF">Pla133_04420</name>
</gene>
<dbReference type="SUPFAM" id="SSF81296">
    <property type="entry name" value="E set domains"/>
    <property type="match status" value="1"/>
</dbReference>
<reference evidence="3 4" key="1">
    <citation type="submission" date="2019-02" db="EMBL/GenBank/DDBJ databases">
        <title>Deep-cultivation of Planctomycetes and their phenomic and genomic characterization uncovers novel biology.</title>
        <authorList>
            <person name="Wiegand S."/>
            <person name="Jogler M."/>
            <person name="Boedeker C."/>
            <person name="Pinto D."/>
            <person name="Vollmers J."/>
            <person name="Rivas-Marin E."/>
            <person name="Kohn T."/>
            <person name="Peeters S.H."/>
            <person name="Heuer A."/>
            <person name="Rast P."/>
            <person name="Oberbeckmann S."/>
            <person name="Bunk B."/>
            <person name="Jeske O."/>
            <person name="Meyerdierks A."/>
            <person name="Storesund J.E."/>
            <person name="Kallscheuer N."/>
            <person name="Luecker S."/>
            <person name="Lage O.M."/>
            <person name="Pohl T."/>
            <person name="Merkel B.J."/>
            <person name="Hornburger P."/>
            <person name="Mueller R.-W."/>
            <person name="Bruemmer F."/>
            <person name="Labrenz M."/>
            <person name="Spormann A.M."/>
            <person name="Op den Camp H."/>
            <person name="Overmann J."/>
            <person name="Amann R."/>
            <person name="Jetten M.S.M."/>
            <person name="Mascher T."/>
            <person name="Medema M.H."/>
            <person name="Devos D.P."/>
            <person name="Kaster A.-K."/>
            <person name="Ovreas L."/>
            <person name="Rohde M."/>
            <person name="Galperin M.Y."/>
            <person name="Jogler C."/>
        </authorList>
    </citation>
    <scope>NUCLEOTIDE SEQUENCE [LARGE SCALE GENOMIC DNA]</scope>
    <source>
        <strain evidence="3 4">Pla133</strain>
    </source>
</reference>
<feature type="signal peptide" evidence="1">
    <location>
        <begin position="1"/>
        <end position="17"/>
    </location>
</feature>
<keyword evidence="4" id="KW-1185">Reference proteome</keyword>
<keyword evidence="1" id="KW-0732">Signal</keyword>
<dbReference type="Pfam" id="PF01833">
    <property type="entry name" value="TIG"/>
    <property type="match status" value="1"/>
</dbReference>
<dbReference type="Proteomes" id="UP000316921">
    <property type="component" value="Chromosome"/>
</dbReference>
<dbReference type="Gene3D" id="2.60.40.10">
    <property type="entry name" value="Immunoglobulins"/>
    <property type="match status" value="1"/>
</dbReference>
<protein>
    <recommendedName>
        <fullName evidence="2">IPT/TIG domain-containing protein</fullName>
    </recommendedName>
</protein>
<accession>A0A518BEF9</accession>
<feature type="chain" id="PRO_5022094618" description="IPT/TIG domain-containing protein" evidence="1">
    <location>
        <begin position="18"/>
        <end position="259"/>
    </location>
</feature>
<proteinExistence type="predicted"/>
<dbReference type="InterPro" id="IPR013783">
    <property type="entry name" value="Ig-like_fold"/>
</dbReference>
<evidence type="ECO:0000313" key="4">
    <source>
        <dbReference type="Proteomes" id="UP000316921"/>
    </source>
</evidence>
<dbReference type="InterPro" id="IPR014756">
    <property type="entry name" value="Ig_E-set"/>
</dbReference>
<dbReference type="AlphaFoldDB" id="A0A518BEF9"/>
<dbReference type="EMBL" id="CP036287">
    <property type="protein sequence ID" value="QDU65377.1"/>
    <property type="molecule type" value="Genomic_DNA"/>
</dbReference>
<evidence type="ECO:0000256" key="1">
    <source>
        <dbReference type="SAM" id="SignalP"/>
    </source>
</evidence>
<dbReference type="KEGG" id="pbap:Pla133_04420"/>
<name>A0A518BEF9_9BACT</name>